<dbReference type="Proteomes" id="UP000032679">
    <property type="component" value="Unassembled WGS sequence"/>
</dbReference>
<dbReference type="CDD" id="cd02650">
    <property type="entry name" value="nuc_hydro_CaPnhB"/>
    <property type="match status" value="1"/>
</dbReference>
<dbReference type="STRING" id="1231623.Tasa_038_021"/>
<dbReference type="PANTHER" id="PTHR12304">
    <property type="entry name" value="INOSINE-URIDINE PREFERRING NUCLEOSIDE HYDROLASE"/>
    <property type="match status" value="1"/>
</dbReference>
<keyword evidence="2" id="KW-0326">Glycosidase</keyword>
<protein>
    <submittedName>
        <fullName evidence="4">Uridine nucleosidase 1</fullName>
    </submittedName>
</protein>
<dbReference type="AlphaFoldDB" id="A0A0D6MNP9"/>
<reference evidence="4 5" key="1">
    <citation type="submission" date="2012-10" db="EMBL/GenBank/DDBJ databases">
        <title>Genome sequencing of Tanticharoenia sakaeratensis NBRC 103193.</title>
        <authorList>
            <person name="Azuma Y."/>
            <person name="Hadano H."/>
            <person name="Hirakawa H."/>
            <person name="Matsushita K."/>
        </authorList>
    </citation>
    <scope>NUCLEOTIDE SEQUENCE [LARGE SCALE GENOMIC DNA]</scope>
    <source>
        <strain evidence="4 5">NBRC 103193</strain>
    </source>
</reference>
<gene>
    <name evidence="4" type="ORF">Tasa_038_021</name>
</gene>
<keyword evidence="5" id="KW-1185">Reference proteome</keyword>
<dbReference type="GO" id="GO:0006152">
    <property type="term" value="P:purine nucleoside catabolic process"/>
    <property type="evidence" value="ECO:0007669"/>
    <property type="project" value="TreeGrafter"/>
</dbReference>
<evidence type="ECO:0000313" key="5">
    <source>
        <dbReference type="Proteomes" id="UP000032679"/>
    </source>
</evidence>
<sequence length="347" mass="37190">MHILNRRTFGQLGFYAFAASSAHAAPSSRRRKVILDTDPGVDDAMALLFLHFAPDVELVGITTASGNGLIATTTHNARYLAETFGITVPVAQGQGPSLDGVVGEAPVYVHGRNALGNVPEPARLNRALDPRPAHRFIIDMLRASPGEITLIAIGRMTNLALALREDPAIASFAKQVIIMGGAFGTNGVLGNVTPAAEANFAGDPRAADEVVGAAWPVTVVGLDVTTRTMMNDAWLARLRDRGGPASKFIWDVTRFYMDFHHRRLGLDAIYVNDSSAVAFFLDPSLFSVRRGAIRVVTEGIAAGESILKPAGRRFPANGWDGRPDQAACIDVDSERLKALYARTLLGH</sequence>
<dbReference type="InterPro" id="IPR023186">
    <property type="entry name" value="IUNH"/>
</dbReference>
<dbReference type="OrthoDB" id="9797882at2"/>
<dbReference type="InterPro" id="IPR001910">
    <property type="entry name" value="Inosine/uridine_hydrolase_dom"/>
</dbReference>
<dbReference type="GO" id="GO:0005829">
    <property type="term" value="C:cytosol"/>
    <property type="evidence" value="ECO:0007669"/>
    <property type="project" value="TreeGrafter"/>
</dbReference>
<dbReference type="GO" id="GO:0008477">
    <property type="term" value="F:purine nucleosidase activity"/>
    <property type="evidence" value="ECO:0007669"/>
    <property type="project" value="TreeGrafter"/>
</dbReference>
<feature type="domain" description="Inosine/uridine-preferring nucleoside hydrolase" evidence="3">
    <location>
        <begin position="33"/>
        <end position="337"/>
    </location>
</feature>
<comment type="caution">
    <text evidence="4">The sequence shown here is derived from an EMBL/GenBank/DDBJ whole genome shotgun (WGS) entry which is preliminary data.</text>
</comment>
<evidence type="ECO:0000256" key="2">
    <source>
        <dbReference type="ARBA" id="ARBA00023295"/>
    </source>
</evidence>
<dbReference type="PANTHER" id="PTHR12304:SF4">
    <property type="entry name" value="URIDINE NUCLEOSIDASE"/>
    <property type="match status" value="1"/>
</dbReference>
<keyword evidence="1" id="KW-0378">Hydrolase</keyword>
<accession>A0A0D6MNP9</accession>
<organism evidence="4 5">
    <name type="scientific">Tanticharoenia sakaeratensis NBRC 103193</name>
    <dbReference type="NCBI Taxonomy" id="1231623"/>
    <lineage>
        <taxon>Bacteria</taxon>
        <taxon>Pseudomonadati</taxon>
        <taxon>Pseudomonadota</taxon>
        <taxon>Alphaproteobacteria</taxon>
        <taxon>Acetobacterales</taxon>
        <taxon>Acetobacteraceae</taxon>
        <taxon>Tanticharoenia</taxon>
    </lineage>
</organism>
<dbReference type="Pfam" id="PF01156">
    <property type="entry name" value="IU_nuc_hydro"/>
    <property type="match status" value="1"/>
</dbReference>
<evidence type="ECO:0000313" key="4">
    <source>
        <dbReference type="EMBL" id="GAN55040.1"/>
    </source>
</evidence>
<dbReference type="EMBL" id="BALE01000038">
    <property type="protein sequence ID" value="GAN55040.1"/>
    <property type="molecule type" value="Genomic_DNA"/>
</dbReference>
<name>A0A0D6MNP9_9PROT</name>
<evidence type="ECO:0000256" key="1">
    <source>
        <dbReference type="ARBA" id="ARBA00022801"/>
    </source>
</evidence>
<evidence type="ECO:0000259" key="3">
    <source>
        <dbReference type="Pfam" id="PF01156"/>
    </source>
</evidence>
<dbReference type="Gene3D" id="3.90.245.10">
    <property type="entry name" value="Ribonucleoside hydrolase-like"/>
    <property type="match status" value="1"/>
</dbReference>
<dbReference type="RefSeq" id="WP_084712309.1">
    <property type="nucleotide sequence ID" value="NZ_BALE01000038.1"/>
</dbReference>
<dbReference type="InterPro" id="IPR036452">
    <property type="entry name" value="Ribo_hydro-like"/>
</dbReference>
<proteinExistence type="predicted"/>
<dbReference type="SUPFAM" id="SSF53590">
    <property type="entry name" value="Nucleoside hydrolase"/>
    <property type="match status" value="1"/>
</dbReference>